<dbReference type="Pfam" id="PF08263">
    <property type="entry name" value="LRRNT_2"/>
    <property type="match status" value="1"/>
</dbReference>
<accession>A0A5B7BYH3</accession>
<keyword evidence="3" id="KW-0812">Transmembrane</keyword>
<evidence type="ECO:0000256" key="9">
    <source>
        <dbReference type="SAM" id="SignalP"/>
    </source>
</evidence>
<keyword evidence="7" id="KW-0472">Membrane</keyword>
<evidence type="ECO:0000256" key="7">
    <source>
        <dbReference type="ARBA" id="ARBA00023136"/>
    </source>
</evidence>
<sequence>MGIPTSVLVMLFALLFIGGLEFGFTRSIDSNVSCIESEREALVKFKQSLIDELNRLSSWVGEDCCTWRGVSCSEKAGHVVKLDLHNSNDFDYRRSSLGVLFKSVLSISLGTMG</sequence>
<dbReference type="Gene3D" id="3.80.10.10">
    <property type="entry name" value="Ribonuclease Inhibitor"/>
    <property type="match status" value="1"/>
</dbReference>
<keyword evidence="6" id="KW-1133">Transmembrane helix</keyword>
<organism evidence="11">
    <name type="scientific">Davidia involucrata</name>
    <name type="common">Dove tree</name>
    <dbReference type="NCBI Taxonomy" id="16924"/>
    <lineage>
        <taxon>Eukaryota</taxon>
        <taxon>Viridiplantae</taxon>
        <taxon>Streptophyta</taxon>
        <taxon>Embryophyta</taxon>
        <taxon>Tracheophyta</taxon>
        <taxon>Spermatophyta</taxon>
        <taxon>Magnoliopsida</taxon>
        <taxon>eudicotyledons</taxon>
        <taxon>Gunneridae</taxon>
        <taxon>Pentapetalae</taxon>
        <taxon>asterids</taxon>
        <taxon>Cornales</taxon>
        <taxon>Nyssaceae</taxon>
        <taxon>Davidia</taxon>
    </lineage>
</organism>
<evidence type="ECO:0000259" key="10">
    <source>
        <dbReference type="Pfam" id="PF08263"/>
    </source>
</evidence>
<feature type="chain" id="PRO_5022782139" description="Leucine-rich repeat-containing N-terminal plant-type domain-containing protein" evidence="9">
    <location>
        <begin position="28"/>
        <end position="113"/>
    </location>
</feature>
<gene>
    <name evidence="11" type="ORF">Din_043099</name>
</gene>
<dbReference type="GO" id="GO:0016020">
    <property type="term" value="C:membrane"/>
    <property type="evidence" value="ECO:0007669"/>
    <property type="project" value="UniProtKB-SubCell"/>
</dbReference>
<evidence type="ECO:0000256" key="5">
    <source>
        <dbReference type="ARBA" id="ARBA00022737"/>
    </source>
</evidence>
<evidence type="ECO:0000256" key="4">
    <source>
        <dbReference type="ARBA" id="ARBA00022729"/>
    </source>
</evidence>
<evidence type="ECO:0000313" key="11">
    <source>
        <dbReference type="EMBL" id="MPA73658.1"/>
    </source>
</evidence>
<evidence type="ECO:0000256" key="3">
    <source>
        <dbReference type="ARBA" id="ARBA00022692"/>
    </source>
</evidence>
<reference evidence="11" key="1">
    <citation type="submission" date="2019-08" db="EMBL/GenBank/DDBJ databases">
        <title>Reference gene set and small RNA set construction with multiple tissues from Davidia involucrata Baill.</title>
        <authorList>
            <person name="Yang H."/>
            <person name="Zhou C."/>
            <person name="Li G."/>
            <person name="Wang J."/>
            <person name="Gao P."/>
            <person name="Wang M."/>
            <person name="Wang R."/>
            <person name="Zhao Y."/>
        </authorList>
    </citation>
    <scope>NUCLEOTIDE SEQUENCE</scope>
    <source>
        <tissue evidence="11">Mixed with DoveR01_LX</tissue>
    </source>
</reference>
<dbReference type="AlphaFoldDB" id="A0A5B7BYH3"/>
<evidence type="ECO:0000256" key="1">
    <source>
        <dbReference type="ARBA" id="ARBA00004479"/>
    </source>
</evidence>
<dbReference type="PANTHER" id="PTHR48063">
    <property type="entry name" value="LRR RECEPTOR-LIKE KINASE"/>
    <property type="match status" value="1"/>
</dbReference>
<comment type="subcellular location">
    <subcellularLocation>
        <location evidence="1">Membrane</location>
        <topology evidence="1">Single-pass type I membrane protein</topology>
    </subcellularLocation>
</comment>
<feature type="signal peptide" evidence="9">
    <location>
        <begin position="1"/>
        <end position="27"/>
    </location>
</feature>
<name>A0A5B7BYH3_DAVIN</name>
<keyword evidence="4 9" id="KW-0732">Signal</keyword>
<dbReference type="InterPro" id="IPR013210">
    <property type="entry name" value="LRR_N_plant-typ"/>
</dbReference>
<dbReference type="InterPro" id="IPR032675">
    <property type="entry name" value="LRR_dom_sf"/>
</dbReference>
<feature type="domain" description="Leucine-rich repeat-containing N-terminal plant-type" evidence="10">
    <location>
        <begin position="36"/>
        <end position="73"/>
    </location>
</feature>
<dbReference type="EMBL" id="GHES01043099">
    <property type="protein sequence ID" value="MPA73658.1"/>
    <property type="molecule type" value="Transcribed_RNA"/>
</dbReference>
<evidence type="ECO:0000256" key="6">
    <source>
        <dbReference type="ARBA" id="ARBA00022989"/>
    </source>
</evidence>
<keyword evidence="8" id="KW-0325">Glycoprotein</keyword>
<protein>
    <recommendedName>
        <fullName evidence="10">Leucine-rich repeat-containing N-terminal plant-type domain-containing protein</fullName>
    </recommendedName>
</protein>
<keyword evidence="2" id="KW-0433">Leucine-rich repeat</keyword>
<keyword evidence="5" id="KW-0677">Repeat</keyword>
<evidence type="ECO:0000256" key="2">
    <source>
        <dbReference type="ARBA" id="ARBA00022614"/>
    </source>
</evidence>
<dbReference type="PANTHER" id="PTHR48063:SF112">
    <property type="entry name" value="RECEPTOR LIKE PROTEIN 30-LIKE"/>
    <property type="match status" value="1"/>
</dbReference>
<evidence type="ECO:0000256" key="8">
    <source>
        <dbReference type="ARBA" id="ARBA00023180"/>
    </source>
</evidence>
<proteinExistence type="predicted"/>
<dbReference type="InterPro" id="IPR046956">
    <property type="entry name" value="RLP23-like"/>
</dbReference>